<proteinExistence type="predicted"/>
<protein>
    <submittedName>
        <fullName evidence="1">E3 ubiquitin-protein ligase Ubr3</fullName>
    </submittedName>
</protein>
<keyword evidence="2" id="KW-1185">Reference proteome</keyword>
<sequence>MRRDPPKLFKCYPTDNLSCNLRHVVQNFPKSRTPGYTAHYRSNPFYTDVDYDIDDNTASAVEMSPNWLENMSRDLSVVCTSSTSKCYYNFNRHGAYTLTKYGSGFASRPFSSTETGLVAQDSQDDNFMGDVSNAIESAGAISPSREYATRYHL</sequence>
<dbReference type="STRING" id="151549.A0A4C1SVH4"/>
<accession>A0A4C1SVH4</accession>
<evidence type="ECO:0000313" key="1">
    <source>
        <dbReference type="EMBL" id="GBP05051.1"/>
    </source>
</evidence>
<dbReference type="EMBL" id="BGZK01003852">
    <property type="protein sequence ID" value="GBP05051.1"/>
    <property type="molecule type" value="Genomic_DNA"/>
</dbReference>
<gene>
    <name evidence="1" type="primary">Ubr3</name>
    <name evidence="1" type="ORF">EVAR_101541_1</name>
</gene>
<dbReference type="AlphaFoldDB" id="A0A4C1SVH4"/>
<organism evidence="1 2">
    <name type="scientific">Eumeta variegata</name>
    <name type="common">Bagworm moth</name>
    <name type="synonym">Eumeta japonica</name>
    <dbReference type="NCBI Taxonomy" id="151549"/>
    <lineage>
        <taxon>Eukaryota</taxon>
        <taxon>Metazoa</taxon>
        <taxon>Ecdysozoa</taxon>
        <taxon>Arthropoda</taxon>
        <taxon>Hexapoda</taxon>
        <taxon>Insecta</taxon>
        <taxon>Pterygota</taxon>
        <taxon>Neoptera</taxon>
        <taxon>Endopterygota</taxon>
        <taxon>Lepidoptera</taxon>
        <taxon>Glossata</taxon>
        <taxon>Ditrysia</taxon>
        <taxon>Tineoidea</taxon>
        <taxon>Psychidae</taxon>
        <taxon>Oiketicinae</taxon>
        <taxon>Eumeta</taxon>
    </lineage>
</organism>
<dbReference type="Proteomes" id="UP000299102">
    <property type="component" value="Unassembled WGS sequence"/>
</dbReference>
<name>A0A4C1SVH4_EUMVA</name>
<comment type="caution">
    <text evidence="1">The sequence shown here is derived from an EMBL/GenBank/DDBJ whole genome shotgun (WGS) entry which is preliminary data.</text>
</comment>
<evidence type="ECO:0000313" key="2">
    <source>
        <dbReference type="Proteomes" id="UP000299102"/>
    </source>
</evidence>
<reference evidence="1 2" key="1">
    <citation type="journal article" date="2019" name="Commun. Biol.">
        <title>The bagworm genome reveals a unique fibroin gene that provides high tensile strength.</title>
        <authorList>
            <person name="Kono N."/>
            <person name="Nakamura H."/>
            <person name="Ohtoshi R."/>
            <person name="Tomita M."/>
            <person name="Numata K."/>
            <person name="Arakawa K."/>
        </authorList>
    </citation>
    <scope>NUCLEOTIDE SEQUENCE [LARGE SCALE GENOMIC DNA]</scope>
</reference>